<dbReference type="SUPFAM" id="SSF47413">
    <property type="entry name" value="lambda repressor-like DNA-binding domains"/>
    <property type="match status" value="1"/>
</dbReference>
<dbReference type="Gene3D" id="1.10.260.40">
    <property type="entry name" value="lambda repressor-like DNA-binding domains"/>
    <property type="match status" value="1"/>
</dbReference>
<reference evidence="2" key="2">
    <citation type="submission" date="2021-09" db="EMBL/GenBank/DDBJ databases">
        <authorList>
            <person name="Gilroy R."/>
        </authorList>
    </citation>
    <scope>NUCLEOTIDE SEQUENCE</scope>
    <source>
        <strain evidence="2">CHK173-2119</strain>
    </source>
</reference>
<dbReference type="PROSITE" id="PS50943">
    <property type="entry name" value="HTH_CROC1"/>
    <property type="match status" value="1"/>
</dbReference>
<feature type="domain" description="HTH cro/C1-type" evidence="1">
    <location>
        <begin position="21"/>
        <end position="75"/>
    </location>
</feature>
<dbReference type="SMART" id="SM00530">
    <property type="entry name" value="HTH_XRE"/>
    <property type="match status" value="1"/>
</dbReference>
<dbReference type="InterPro" id="IPR001387">
    <property type="entry name" value="Cro/C1-type_HTH"/>
</dbReference>
<dbReference type="InterPro" id="IPR010982">
    <property type="entry name" value="Lambda_DNA-bd_dom_sf"/>
</dbReference>
<dbReference type="Proteomes" id="UP000774947">
    <property type="component" value="Unassembled WGS sequence"/>
</dbReference>
<dbReference type="CDD" id="cd00093">
    <property type="entry name" value="HTH_XRE"/>
    <property type="match status" value="1"/>
</dbReference>
<dbReference type="GO" id="GO:0003677">
    <property type="term" value="F:DNA binding"/>
    <property type="evidence" value="ECO:0007669"/>
    <property type="project" value="InterPro"/>
</dbReference>
<evidence type="ECO:0000313" key="3">
    <source>
        <dbReference type="Proteomes" id="UP000774947"/>
    </source>
</evidence>
<sequence>MVQNENKQKLRVKYLIPKVNLAAERRRNGWTTEEAAGMIGISRRQYEMKERGQYPFNDYEMLALAQKFNKSINYLFFEK</sequence>
<evidence type="ECO:0000313" key="2">
    <source>
        <dbReference type="EMBL" id="HJE15238.1"/>
    </source>
</evidence>
<organism evidence="2 3">
    <name type="scientific">Lapidilactobacillus dextrinicus</name>
    <dbReference type="NCBI Taxonomy" id="51664"/>
    <lineage>
        <taxon>Bacteria</taxon>
        <taxon>Bacillati</taxon>
        <taxon>Bacillota</taxon>
        <taxon>Bacilli</taxon>
        <taxon>Lactobacillales</taxon>
        <taxon>Lactobacillaceae</taxon>
        <taxon>Lapidilactobacillus</taxon>
    </lineage>
</organism>
<accession>A0A921DW64</accession>
<protein>
    <submittedName>
        <fullName evidence="2">Helix-turn-helix transcriptional regulator</fullName>
    </submittedName>
</protein>
<proteinExistence type="predicted"/>
<name>A0A921DW64_9LACO</name>
<dbReference type="AlphaFoldDB" id="A0A921DW64"/>
<comment type="caution">
    <text evidence="2">The sequence shown here is derived from an EMBL/GenBank/DDBJ whole genome shotgun (WGS) entry which is preliminary data.</text>
</comment>
<reference evidence="2" key="1">
    <citation type="journal article" date="2021" name="PeerJ">
        <title>Extensive microbial diversity within the chicken gut microbiome revealed by metagenomics and culture.</title>
        <authorList>
            <person name="Gilroy R."/>
            <person name="Ravi A."/>
            <person name="Getino M."/>
            <person name="Pursley I."/>
            <person name="Horton D.L."/>
            <person name="Alikhan N.F."/>
            <person name="Baker D."/>
            <person name="Gharbi K."/>
            <person name="Hall N."/>
            <person name="Watson M."/>
            <person name="Adriaenssens E.M."/>
            <person name="Foster-Nyarko E."/>
            <person name="Jarju S."/>
            <person name="Secka A."/>
            <person name="Antonio M."/>
            <person name="Oren A."/>
            <person name="Chaudhuri R.R."/>
            <person name="La Ragione R."/>
            <person name="Hildebrand F."/>
            <person name="Pallen M.J."/>
        </authorList>
    </citation>
    <scope>NUCLEOTIDE SEQUENCE</scope>
    <source>
        <strain evidence="2">CHK173-2119</strain>
    </source>
</reference>
<gene>
    <name evidence="2" type="ORF">K8W17_04090</name>
</gene>
<dbReference type="EMBL" id="DYXY01000102">
    <property type="protein sequence ID" value="HJE15238.1"/>
    <property type="molecule type" value="Genomic_DNA"/>
</dbReference>
<evidence type="ECO:0000259" key="1">
    <source>
        <dbReference type="PROSITE" id="PS50943"/>
    </source>
</evidence>
<dbReference type="Pfam" id="PF01381">
    <property type="entry name" value="HTH_3"/>
    <property type="match status" value="1"/>
</dbReference>